<reference evidence="6" key="1">
    <citation type="journal article" date="2023" name="Plant J.">
        <title>Genome sequences and population genomics provide insights into the demographic history, inbreeding, and mutation load of two 'living fossil' tree species of Dipteronia.</title>
        <authorList>
            <person name="Feng Y."/>
            <person name="Comes H.P."/>
            <person name="Chen J."/>
            <person name="Zhu S."/>
            <person name="Lu R."/>
            <person name="Zhang X."/>
            <person name="Li P."/>
            <person name="Qiu J."/>
            <person name="Olsen K.M."/>
            <person name="Qiu Y."/>
        </authorList>
    </citation>
    <scope>NUCLEOTIDE SEQUENCE</scope>
    <source>
        <strain evidence="6">NBL</strain>
    </source>
</reference>
<feature type="domain" description="Ubiquitin-like protease family profile" evidence="5">
    <location>
        <begin position="34"/>
        <end position="101"/>
    </location>
</feature>
<evidence type="ECO:0000313" key="7">
    <source>
        <dbReference type="Proteomes" id="UP001281410"/>
    </source>
</evidence>
<sequence>MYTQYLSLTSKDGNMKKLLEIHSKFKMQYMYDLHRCELMTSLDDVLAMEIQSCFGPSFSFESFKIVSPEDCPRQPNFYDCGLFVCIFMDGRSDATSRKFENIVMFNSVAECLFLARQLATFPTNQIRSQLKKNAFEYTDMQTGQLNPVGKKRQAPPLKKDSRAKLVKTLS</sequence>
<dbReference type="AlphaFoldDB" id="A0AAE0E849"/>
<gene>
    <name evidence="6" type="ORF">Dsin_012633</name>
</gene>
<evidence type="ECO:0000256" key="1">
    <source>
        <dbReference type="ARBA" id="ARBA00005234"/>
    </source>
</evidence>
<organism evidence="6 7">
    <name type="scientific">Dipteronia sinensis</name>
    <dbReference type="NCBI Taxonomy" id="43782"/>
    <lineage>
        <taxon>Eukaryota</taxon>
        <taxon>Viridiplantae</taxon>
        <taxon>Streptophyta</taxon>
        <taxon>Embryophyta</taxon>
        <taxon>Tracheophyta</taxon>
        <taxon>Spermatophyta</taxon>
        <taxon>Magnoliopsida</taxon>
        <taxon>eudicotyledons</taxon>
        <taxon>Gunneridae</taxon>
        <taxon>Pentapetalae</taxon>
        <taxon>rosids</taxon>
        <taxon>malvids</taxon>
        <taxon>Sapindales</taxon>
        <taxon>Sapindaceae</taxon>
        <taxon>Hippocastanoideae</taxon>
        <taxon>Acereae</taxon>
        <taxon>Dipteronia</taxon>
    </lineage>
</organism>
<dbReference type="InterPro" id="IPR038765">
    <property type="entry name" value="Papain-like_cys_pep_sf"/>
</dbReference>
<feature type="region of interest" description="Disordered" evidence="4">
    <location>
        <begin position="145"/>
        <end position="170"/>
    </location>
</feature>
<dbReference type="Pfam" id="PF02902">
    <property type="entry name" value="Peptidase_C48"/>
    <property type="match status" value="1"/>
</dbReference>
<evidence type="ECO:0000256" key="2">
    <source>
        <dbReference type="ARBA" id="ARBA00022670"/>
    </source>
</evidence>
<dbReference type="EMBL" id="JANJYJ010000004">
    <property type="protein sequence ID" value="KAK3218663.1"/>
    <property type="molecule type" value="Genomic_DNA"/>
</dbReference>
<dbReference type="GO" id="GO:0006508">
    <property type="term" value="P:proteolysis"/>
    <property type="evidence" value="ECO:0007669"/>
    <property type="project" value="UniProtKB-KW"/>
</dbReference>
<dbReference type="SUPFAM" id="SSF54001">
    <property type="entry name" value="Cysteine proteinases"/>
    <property type="match status" value="1"/>
</dbReference>
<evidence type="ECO:0000256" key="4">
    <source>
        <dbReference type="SAM" id="MobiDB-lite"/>
    </source>
</evidence>
<dbReference type="Gene3D" id="3.40.395.10">
    <property type="entry name" value="Adenoviral Proteinase, Chain A"/>
    <property type="match status" value="1"/>
</dbReference>
<name>A0AAE0E849_9ROSI</name>
<evidence type="ECO:0000259" key="5">
    <source>
        <dbReference type="Pfam" id="PF02902"/>
    </source>
</evidence>
<accession>A0AAE0E849</accession>
<evidence type="ECO:0000313" key="6">
    <source>
        <dbReference type="EMBL" id="KAK3218663.1"/>
    </source>
</evidence>
<keyword evidence="7" id="KW-1185">Reference proteome</keyword>
<dbReference type="GO" id="GO:0008234">
    <property type="term" value="F:cysteine-type peptidase activity"/>
    <property type="evidence" value="ECO:0007669"/>
    <property type="project" value="InterPro"/>
</dbReference>
<dbReference type="InterPro" id="IPR003653">
    <property type="entry name" value="Peptidase_C48_C"/>
</dbReference>
<comment type="similarity">
    <text evidence="1">Belongs to the peptidase C48 family.</text>
</comment>
<proteinExistence type="inferred from homology"/>
<evidence type="ECO:0000256" key="3">
    <source>
        <dbReference type="ARBA" id="ARBA00022801"/>
    </source>
</evidence>
<dbReference type="Proteomes" id="UP001281410">
    <property type="component" value="Unassembled WGS sequence"/>
</dbReference>
<comment type="caution">
    <text evidence="6">The sequence shown here is derived from an EMBL/GenBank/DDBJ whole genome shotgun (WGS) entry which is preliminary data.</text>
</comment>
<keyword evidence="2" id="KW-0645">Protease</keyword>
<protein>
    <recommendedName>
        <fullName evidence="5">Ubiquitin-like protease family profile domain-containing protein</fullName>
    </recommendedName>
</protein>
<keyword evidence="3" id="KW-0378">Hydrolase</keyword>